<organism evidence="2 3">
    <name type="scientific">Helicobacter baculiformis</name>
    <dbReference type="NCBI Taxonomy" id="427351"/>
    <lineage>
        <taxon>Bacteria</taxon>
        <taxon>Pseudomonadati</taxon>
        <taxon>Campylobacterota</taxon>
        <taxon>Epsilonproteobacteria</taxon>
        <taxon>Campylobacterales</taxon>
        <taxon>Helicobacteraceae</taxon>
        <taxon>Helicobacter</taxon>
    </lineage>
</organism>
<protein>
    <submittedName>
        <fullName evidence="2">Uncharacterized protein</fullName>
    </submittedName>
</protein>
<evidence type="ECO:0000256" key="1">
    <source>
        <dbReference type="SAM" id="Phobius"/>
    </source>
</evidence>
<proteinExistence type="predicted"/>
<dbReference type="Proteomes" id="UP001595783">
    <property type="component" value="Unassembled WGS sequence"/>
</dbReference>
<feature type="transmembrane region" description="Helical" evidence="1">
    <location>
        <begin position="12"/>
        <end position="32"/>
    </location>
</feature>
<name>A0ABV7ZIR9_9HELI</name>
<keyword evidence="1" id="KW-0812">Transmembrane</keyword>
<feature type="transmembrane region" description="Helical" evidence="1">
    <location>
        <begin position="44"/>
        <end position="63"/>
    </location>
</feature>
<dbReference type="RefSeq" id="WP_104751621.1">
    <property type="nucleotide sequence ID" value="NZ_FZMF01000002.1"/>
</dbReference>
<keyword evidence="1" id="KW-0472">Membrane</keyword>
<gene>
    <name evidence="2" type="ORF">ACFOPX_05285</name>
</gene>
<feature type="transmembrane region" description="Helical" evidence="1">
    <location>
        <begin position="75"/>
        <end position="99"/>
    </location>
</feature>
<comment type="caution">
    <text evidence="2">The sequence shown here is derived from an EMBL/GenBank/DDBJ whole genome shotgun (WGS) entry which is preliminary data.</text>
</comment>
<keyword evidence="1" id="KW-1133">Transmembrane helix</keyword>
<accession>A0ABV7ZIR9</accession>
<keyword evidence="3" id="KW-1185">Reference proteome</keyword>
<reference evidence="3" key="1">
    <citation type="journal article" date="2019" name="Int. J. Syst. Evol. Microbiol.">
        <title>The Global Catalogue of Microorganisms (GCM) 10K type strain sequencing project: providing services to taxonomists for standard genome sequencing and annotation.</title>
        <authorList>
            <consortium name="The Broad Institute Genomics Platform"/>
            <consortium name="The Broad Institute Genome Sequencing Center for Infectious Disease"/>
            <person name="Wu L."/>
            <person name="Ma J."/>
        </authorList>
    </citation>
    <scope>NUCLEOTIDE SEQUENCE [LARGE SCALE GENOMIC DNA]</scope>
    <source>
        <strain evidence="3">CCUG 53816</strain>
    </source>
</reference>
<evidence type="ECO:0000313" key="2">
    <source>
        <dbReference type="EMBL" id="MFC3847941.1"/>
    </source>
</evidence>
<evidence type="ECO:0000313" key="3">
    <source>
        <dbReference type="Proteomes" id="UP001595783"/>
    </source>
</evidence>
<sequence>MKKWIKRVYRFYLGLLLGITPFLTLFLCARVGGRLSYLGHEILALLSAPLCSLPSFWIIYVVYDETKPSKVWKGACLAIAGLNGVILIGGMGFAAYVFFGPHH</sequence>
<dbReference type="EMBL" id="JBHRZO010000036">
    <property type="protein sequence ID" value="MFC3847941.1"/>
    <property type="molecule type" value="Genomic_DNA"/>
</dbReference>